<dbReference type="Proteomes" id="UP000291334">
    <property type="component" value="Unassembled WGS sequence"/>
</dbReference>
<evidence type="ECO:0000313" key="4">
    <source>
        <dbReference type="Proteomes" id="UP000293172"/>
    </source>
</evidence>
<dbReference type="Proteomes" id="UP000293172">
    <property type="component" value="Unassembled WGS sequence"/>
</dbReference>
<organism evidence="1 4">
    <name type="scientific">Phytopseudomonas dryadis</name>
    <dbReference type="NCBI Taxonomy" id="2487520"/>
    <lineage>
        <taxon>Bacteria</taxon>
        <taxon>Pseudomonadati</taxon>
        <taxon>Pseudomonadota</taxon>
        <taxon>Gammaproteobacteria</taxon>
        <taxon>Pseudomonadales</taxon>
        <taxon>Pseudomonadaceae</taxon>
        <taxon>Phytopseudomonas</taxon>
    </lineage>
</organism>
<reference evidence="3 4" key="1">
    <citation type="submission" date="2018-06" db="EMBL/GenBank/DDBJ databases">
        <title>Three novel Pseudomonas species isolated from symptomatic oak.</title>
        <authorList>
            <person name="Bueno-Gonzalez V."/>
            <person name="Brady C."/>
        </authorList>
    </citation>
    <scope>NUCLEOTIDE SEQUENCE [LARGE SCALE GENOMIC DNA]</scope>
    <source>
        <strain evidence="2 3">P26B</strain>
        <strain evidence="1 4">P6B</strain>
    </source>
</reference>
<comment type="caution">
    <text evidence="1">The sequence shown here is derived from an EMBL/GenBank/DDBJ whole genome shotgun (WGS) entry which is preliminary data.</text>
</comment>
<evidence type="ECO:0000313" key="3">
    <source>
        <dbReference type="Proteomes" id="UP000291334"/>
    </source>
</evidence>
<proteinExistence type="predicted"/>
<sequence>MLWRAACSSLRALLQRRLRQAGLSCSPLLDETRRQGLLHYLRDPALRPGEIGLRAGGSESGVAPLHGPLAVSRSVLSMVLNFS</sequence>
<evidence type="ECO:0000313" key="2">
    <source>
        <dbReference type="EMBL" id="TBV08671.1"/>
    </source>
</evidence>
<dbReference type="AlphaFoldDB" id="A0A4V2KD06"/>
<name>A0A4V2KD06_9GAMM</name>
<dbReference type="EMBL" id="QJUL01000002">
    <property type="protein sequence ID" value="TBU96992.1"/>
    <property type="molecule type" value="Genomic_DNA"/>
</dbReference>
<dbReference type="EMBL" id="QJUM01000004">
    <property type="protein sequence ID" value="TBV08671.1"/>
    <property type="molecule type" value="Genomic_DNA"/>
</dbReference>
<gene>
    <name evidence="2" type="ORF">DNK34_05230</name>
    <name evidence="1" type="ORF">DNK44_02055</name>
</gene>
<evidence type="ECO:0000313" key="1">
    <source>
        <dbReference type="EMBL" id="TBU96992.1"/>
    </source>
</evidence>
<accession>A0A4V2KD06</accession>
<protein>
    <submittedName>
        <fullName evidence="1">Uncharacterized protein</fullName>
    </submittedName>
</protein>
<keyword evidence="3" id="KW-1185">Reference proteome</keyword>